<evidence type="ECO:0000313" key="5">
    <source>
        <dbReference type="Proteomes" id="UP000004465"/>
    </source>
</evidence>
<feature type="binding site" evidence="1">
    <location>
        <position position="145"/>
    </location>
    <ligand>
        <name>Ni(2+)</name>
        <dbReference type="ChEBI" id="CHEBI:49786"/>
    </ligand>
</feature>
<dbReference type="PANTHER" id="PTHR40068">
    <property type="entry name" value="TRANSCRIPTION REPRESSOR NIAR-RELATED"/>
    <property type="match status" value="1"/>
</dbReference>
<feature type="domain" description="3H" evidence="2">
    <location>
        <begin position="74"/>
        <end position="170"/>
    </location>
</feature>
<name>K1MH94_9LACT</name>
<gene>
    <name evidence="4" type="ORF">HMPREF9706_00532</name>
</gene>
<dbReference type="InterPro" id="IPR004173">
    <property type="entry name" value="3H_domain"/>
</dbReference>
<dbReference type="InterPro" id="IPR035922">
    <property type="entry name" value="3H_dom_sf"/>
</dbReference>
<keyword evidence="5" id="KW-1185">Reference proteome</keyword>
<organism evidence="4 5">
    <name type="scientific">Facklamia hominis CCUG 36813</name>
    <dbReference type="NCBI Taxonomy" id="883111"/>
    <lineage>
        <taxon>Bacteria</taxon>
        <taxon>Bacillati</taxon>
        <taxon>Bacillota</taxon>
        <taxon>Bacilli</taxon>
        <taxon>Lactobacillales</taxon>
        <taxon>Aerococcaceae</taxon>
        <taxon>Facklamia</taxon>
    </lineage>
</organism>
<dbReference type="SUPFAM" id="SSF46785">
    <property type="entry name" value="Winged helix' DNA-binding domain"/>
    <property type="match status" value="1"/>
</dbReference>
<comment type="caution">
    <text evidence="4">The sequence shown here is derived from an EMBL/GenBank/DDBJ whole genome shotgun (WGS) entry which is preliminary data.</text>
</comment>
<keyword evidence="1" id="KW-0533">Nickel</keyword>
<dbReference type="InterPro" id="IPR036390">
    <property type="entry name" value="WH_DNA-bd_sf"/>
</dbReference>
<feature type="binding site" evidence="1">
    <location>
        <position position="147"/>
    </location>
    <ligand>
        <name>Ni(2+)</name>
        <dbReference type="ChEBI" id="CHEBI:49786"/>
    </ligand>
</feature>
<dbReference type="OrthoDB" id="9792661at2"/>
<evidence type="ECO:0000256" key="1">
    <source>
        <dbReference type="PIRSR" id="PIRSR037847-1"/>
    </source>
</evidence>
<feature type="domain" description="Helix-turn-helix type 11" evidence="3">
    <location>
        <begin position="6"/>
        <end position="58"/>
    </location>
</feature>
<dbReference type="Gene3D" id="3.30.1340.20">
    <property type="entry name" value="3H domain"/>
    <property type="match status" value="1"/>
</dbReference>
<dbReference type="AlphaFoldDB" id="K1MH94"/>
<keyword evidence="1" id="KW-0479">Metal-binding</keyword>
<evidence type="ECO:0000259" key="3">
    <source>
        <dbReference type="Pfam" id="PF08279"/>
    </source>
</evidence>
<feature type="binding site" evidence="1">
    <location>
        <position position="86"/>
    </location>
    <ligand>
        <name>Ni(2+)</name>
        <dbReference type="ChEBI" id="CHEBI:49786"/>
    </ligand>
</feature>
<dbReference type="EMBL" id="AGZD01000003">
    <property type="protein sequence ID" value="EKB55364.1"/>
    <property type="molecule type" value="Genomic_DNA"/>
</dbReference>
<reference evidence="4 5" key="1">
    <citation type="submission" date="2012-07" db="EMBL/GenBank/DDBJ databases">
        <title>The Genome Sequence of Facklamia hominis CCUG 36813.</title>
        <authorList>
            <consortium name="The Broad Institute Genome Sequencing Platform"/>
            <person name="Earl A."/>
            <person name="Ward D."/>
            <person name="Feldgarden M."/>
            <person name="Gevers D."/>
            <person name="Huys G."/>
            <person name="Walker B."/>
            <person name="Young S.K."/>
            <person name="Zeng Q."/>
            <person name="Gargeya S."/>
            <person name="Fitzgerald M."/>
            <person name="Haas B."/>
            <person name="Abouelleil A."/>
            <person name="Alvarado L."/>
            <person name="Arachchi H.M."/>
            <person name="Berlin A.M."/>
            <person name="Chapman S.B."/>
            <person name="Goldberg J."/>
            <person name="Griggs A."/>
            <person name="Gujja S."/>
            <person name="Hansen M."/>
            <person name="Howarth C."/>
            <person name="Imamovic A."/>
            <person name="Larimer J."/>
            <person name="McCowen C."/>
            <person name="Montmayeur A."/>
            <person name="Murphy C."/>
            <person name="Neiman D."/>
            <person name="Pearson M."/>
            <person name="Priest M."/>
            <person name="Roberts A."/>
            <person name="Saif S."/>
            <person name="Shea T."/>
            <person name="Sisk P."/>
            <person name="Sykes S."/>
            <person name="Wortman J."/>
            <person name="Nusbaum C."/>
            <person name="Birren B."/>
        </authorList>
    </citation>
    <scope>NUCLEOTIDE SEQUENCE [LARGE SCALE GENOMIC DNA]</scope>
    <source>
        <strain evidence="4 5">CCUG 36813</strain>
    </source>
</reference>
<dbReference type="GO" id="GO:0046872">
    <property type="term" value="F:metal ion binding"/>
    <property type="evidence" value="ECO:0007669"/>
    <property type="project" value="UniProtKB-KW"/>
</dbReference>
<dbReference type="PATRIC" id="fig|883111.3.peg.532"/>
<dbReference type="PIRSF" id="PIRSF037847">
    <property type="entry name" value="NiaR"/>
    <property type="match status" value="1"/>
</dbReference>
<dbReference type="HOGENOM" id="CLU_108798_0_0_9"/>
<dbReference type="PANTHER" id="PTHR40068:SF1">
    <property type="entry name" value="TRANSCRIPTION REPRESSOR NIAR-RELATED"/>
    <property type="match status" value="1"/>
</dbReference>
<dbReference type="Gene3D" id="1.10.10.10">
    <property type="entry name" value="Winged helix-like DNA-binding domain superfamily/Winged helix DNA-binding domain"/>
    <property type="match status" value="1"/>
</dbReference>
<dbReference type="Pfam" id="PF08279">
    <property type="entry name" value="HTH_11"/>
    <property type="match status" value="1"/>
</dbReference>
<evidence type="ECO:0000259" key="2">
    <source>
        <dbReference type="Pfam" id="PF02829"/>
    </source>
</evidence>
<accession>K1MH94</accession>
<dbReference type="InterPro" id="IPR036388">
    <property type="entry name" value="WH-like_DNA-bd_sf"/>
</dbReference>
<dbReference type="InterPro" id="IPR026043">
    <property type="entry name" value="NadR"/>
</dbReference>
<dbReference type="Pfam" id="PF02829">
    <property type="entry name" value="3H"/>
    <property type="match status" value="1"/>
</dbReference>
<dbReference type="RefSeq" id="WP_006907844.1">
    <property type="nucleotide sequence ID" value="NZ_JH932292.1"/>
</dbReference>
<dbReference type="InterPro" id="IPR013196">
    <property type="entry name" value="HTH_11"/>
</dbReference>
<proteinExistence type="predicted"/>
<evidence type="ECO:0000313" key="4">
    <source>
        <dbReference type="EMBL" id="EKB55364.1"/>
    </source>
</evidence>
<dbReference type="STRING" id="883111.HMPREF9706_00532"/>
<dbReference type="SUPFAM" id="SSF75500">
    <property type="entry name" value="Putative transcriptional regulator TM1602, C-terminal domain"/>
    <property type="match status" value="1"/>
</dbReference>
<sequence>MKAKERRQAILADLKKQSHPITASQLAQRYQVSRQVIVGDIALLRASDIAITASNQGYFLTSHLKNTRCYTGKIVCQHGLDQTATELQAIVDLGARLIDVEVDHPIYGLLLAPLPIEKQADIDYFMQSIKHDPSKLLSSLTEGLHSHTIQCRDLDHFHQVQDRLKELGILYHD</sequence>
<protein>
    <submittedName>
        <fullName evidence="4">Uncharacterized protein</fullName>
    </submittedName>
</protein>
<feature type="binding site" evidence="1">
    <location>
        <position position="78"/>
    </location>
    <ligand>
        <name>Ni(2+)</name>
        <dbReference type="ChEBI" id="CHEBI:49786"/>
    </ligand>
</feature>
<dbReference type="Proteomes" id="UP000004465">
    <property type="component" value="Unassembled WGS sequence"/>
</dbReference>